<dbReference type="EMBL" id="FOVG01000006">
    <property type="protein sequence ID" value="SFO45220.1"/>
    <property type="molecule type" value="Genomic_DNA"/>
</dbReference>
<dbReference type="AlphaFoldDB" id="A0A1I5HAY8"/>
<evidence type="ECO:0000313" key="1">
    <source>
        <dbReference type="EMBL" id="SFO45220.1"/>
    </source>
</evidence>
<organism evidence="1 2">
    <name type="scientific">Candidatus Pantoea varia</name>
    <dbReference type="NCBI Taxonomy" id="1881036"/>
    <lineage>
        <taxon>Bacteria</taxon>
        <taxon>Pseudomonadati</taxon>
        <taxon>Pseudomonadota</taxon>
        <taxon>Gammaproteobacteria</taxon>
        <taxon>Enterobacterales</taxon>
        <taxon>Erwiniaceae</taxon>
        <taxon>Pantoea</taxon>
    </lineage>
</organism>
<sequence>MFVFEHNHNRKPTLTPAFNQVKTFLRDIANILPTKKTDSRNDCQVIGVDSRVTLRAIVTLL</sequence>
<name>A0A1I5HAY8_9GAMM</name>
<protein>
    <submittedName>
        <fullName evidence="1">Uncharacterized protein</fullName>
    </submittedName>
</protein>
<accession>A0A1I5HAY8</accession>
<proteinExistence type="predicted"/>
<reference evidence="2" key="1">
    <citation type="submission" date="2016-10" db="EMBL/GenBank/DDBJ databases">
        <authorList>
            <person name="Varghese N."/>
            <person name="Submissions S."/>
        </authorList>
    </citation>
    <scope>NUCLEOTIDE SEQUENCE [LARGE SCALE GENOMIC DNA]</scope>
    <source>
        <strain evidence="2">OV426</strain>
    </source>
</reference>
<evidence type="ECO:0000313" key="2">
    <source>
        <dbReference type="Proteomes" id="UP000198968"/>
    </source>
</evidence>
<gene>
    <name evidence="1" type="ORF">SAMN05428971_4045</name>
</gene>
<keyword evidence="2" id="KW-1185">Reference proteome</keyword>
<dbReference type="Proteomes" id="UP000198968">
    <property type="component" value="Unassembled WGS sequence"/>
</dbReference>
<dbReference type="OrthoDB" id="6541154at2"/>